<evidence type="ECO:0000313" key="3">
    <source>
        <dbReference type="Proteomes" id="UP000190888"/>
    </source>
</evidence>
<evidence type="ECO:0000259" key="1">
    <source>
        <dbReference type="Pfam" id="PF10263"/>
    </source>
</evidence>
<keyword evidence="3" id="KW-1185">Reference proteome</keyword>
<evidence type="ECO:0000313" key="2">
    <source>
        <dbReference type="EMBL" id="SKA05920.1"/>
    </source>
</evidence>
<accession>A0A1T4QQ99</accession>
<dbReference type="AlphaFoldDB" id="A0A1T4QQ99"/>
<dbReference type="GO" id="GO:0006950">
    <property type="term" value="P:response to stress"/>
    <property type="evidence" value="ECO:0007669"/>
    <property type="project" value="UniProtKB-ARBA"/>
</dbReference>
<dbReference type="OrthoDB" id="267364at2"/>
<gene>
    <name evidence="2" type="ORF">SAMN04488132_10936</name>
</gene>
<dbReference type="EMBL" id="FUWH01000009">
    <property type="protein sequence ID" value="SKA05920.1"/>
    <property type="molecule type" value="Genomic_DNA"/>
</dbReference>
<dbReference type="STRING" id="413434.SAMN04488132_10936"/>
<protein>
    <submittedName>
        <fullName evidence="2">SprT-like family protein</fullName>
    </submittedName>
</protein>
<dbReference type="InterPro" id="IPR006640">
    <property type="entry name" value="SprT-like_domain"/>
</dbReference>
<feature type="domain" description="SprT-like" evidence="1">
    <location>
        <begin position="29"/>
        <end position="104"/>
    </location>
</feature>
<dbReference type="Proteomes" id="UP000190888">
    <property type="component" value="Unassembled WGS sequence"/>
</dbReference>
<proteinExistence type="predicted"/>
<sequence>MPVTEHPMQALALFLPDGAFEKVVEYIHHYKVHLTVSRQRKSVLGDYRHAAWHRNHRISVNGNLNKYEFLITLLHEIAHLLTFEQHRNKVEPHGKEWKQFYSRLLTDFVRLKIFPPDIEQALQRSILNPAATANGETELLLVLRKYNPVQKAGYMHVADVPEGSLFRMDNGRVFRKGPIRRKRYDCVEVATGLHYSFSAVMEVRVVEG</sequence>
<reference evidence="2 3" key="1">
    <citation type="submission" date="2017-02" db="EMBL/GenBank/DDBJ databases">
        <authorList>
            <person name="Peterson S.W."/>
        </authorList>
    </citation>
    <scope>NUCLEOTIDE SEQUENCE [LARGE SCALE GENOMIC DNA]</scope>
    <source>
        <strain evidence="2 3">DSM 22335</strain>
    </source>
</reference>
<dbReference type="RefSeq" id="WP_078832142.1">
    <property type="nucleotide sequence ID" value="NZ_FUWH01000009.1"/>
</dbReference>
<organism evidence="2 3">
    <name type="scientific">Sediminibacterium ginsengisoli</name>
    <dbReference type="NCBI Taxonomy" id="413434"/>
    <lineage>
        <taxon>Bacteria</taxon>
        <taxon>Pseudomonadati</taxon>
        <taxon>Bacteroidota</taxon>
        <taxon>Chitinophagia</taxon>
        <taxon>Chitinophagales</taxon>
        <taxon>Chitinophagaceae</taxon>
        <taxon>Sediminibacterium</taxon>
    </lineage>
</organism>
<name>A0A1T4QQ99_9BACT</name>
<dbReference type="Pfam" id="PF10263">
    <property type="entry name" value="SprT-like"/>
    <property type="match status" value="1"/>
</dbReference>